<gene>
    <name evidence="10" type="ORF">NDI38_20915</name>
</gene>
<feature type="transmembrane region" description="Helical" evidence="8">
    <location>
        <begin position="185"/>
        <end position="211"/>
    </location>
</feature>
<feature type="transmembrane region" description="Helical" evidence="8">
    <location>
        <begin position="155"/>
        <end position="173"/>
    </location>
</feature>
<dbReference type="InterPro" id="IPR038731">
    <property type="entry name" value="RgtA/B/C-like"/>
</dbReference>
<comment type="caution">
    <text evidence="10">The sequence shown here is derived from an EMBL/GenBank/DDBJ whole genome shotgun (WGS) entry which is preliminary data.</text>
</comment>
<keyword evidence="7 8" id="KW-0472">Membrane</keyword>
<proteinExistence type="predicted"/>
<evidence type="ECO:0000256" key="2">
    <source>
        <dbReference type="ARBA" id="ARBA00022475"/>
    </source>
</evidence>
<dbReference type="EMBL" id="JAMPLM010000023">
    <property type="protein sequence ID" value="MEP1060898.1"/>
    <property type="molecule type" value="Genomic_DNA"/>
</dbReference>
<evidence type="ECO:0000313" key="10">
    <source>
        <dbReference type="EMBL" id="MEP1060898.1"/>
    </source>
</evidence>
<accession>A0ABV0KPE4</accession>
<comment type="subcellular location">
    <subcellularLocation>
        <location evidence="1">Cell membrane</location>
        <topology evidence="1">Multi-pass membrane protein</topology>
    </subcellularLocation>
</comment>
<evidence type="ECO:0000313" key="11">
    <source>
        <dbReference type="Proteomes" id="UP001476950"/>
    </source>
</evidence>
<feature type="transmembrane region" description="Helical" evidence="8">
    <location>
        <begin position="223"/>
        <end position="241"/>
    </location>
</feature>
<dbReference type="PANTHER" id="PTHR33908:SF3">
    <property type="entry name" value="UNDECAPRENYL PHOSPHATE-ALPHA-4-AMINO-4-DEOXY-L-ARABINOSE ARABINOSYL TRANSFERASE"/>
    <property type="match status" value="1"/>
</dbReference>
<evidence type="ECO:0000256" key="1">
    <source>
        <dbReference type="ARBA" id="ARBA00004651"/>
    </source>
</evidence>
<feature type="transmembrane region" description="Helical" evidence="8">
    <location>
        <begin position="385"/>
        <end position="404"/>
    </location>
</feature>
<keyword evidence="4" id="KW-0808">Transferase</keyword>
<dbReference type="Proteomes" id="UP001476950">
    <property type="component" value="Unassembled WGS sequence"/>
</dbReference>
<feature type="domain" description="Glycosyltransferase RgtA/B/C/D-like" evidence="9">
    <location>
        <begin position="83"/>
        <end position="240"/>
    </location>
</feature>
<reference evidence="10 11" key="1">
    <citation type="submission" date="2022-04" db="EMBL/GenBank/DDBJ databases">
        <title>Positive selection, recombination, and allopatry shape intraspecific diversity of widespread and dominant cyanobacteria.</title>
        <authorList>
            <person name="Wei J."/>
            <person name="Shu W."/>
            <person name="Hu C."/>
        </authorList>
    </citation>
    <scope>NUCLEOTIDE SEQUENCE [LARGE SCALE GENOMIC DNA]</scope>
    <source>
        <strain evidence="10 11">AS-A4</strain>
    </source>
</reference>
<feature type="transmembrane region" description="Helical" evidence="8">
    <location>
        <begin position="132"/>
        <end position="149"/>
    </location>
</feature>
<evidence type="ECO:0000256" key="6">
    <source>
        <dbReference type="ARBA" id="ARBA00022989"/>
    </source>
</evidence>
<organism evidence="10 11">
    <name type="scientific">Stenomitos frigidus AS-A4</name>
    <dbReference type="NCBI Taxonomy" id="2933935"/>
    <lineage>
        <taxon>Bacteria</taxon>
        <taxon>Bacillati</taxon>
        <taxon>Cyanobacteriota</taxon>
        <taxon>Cyanophyceae</taxon>
        <taxon>Leptolyngbyales</taxon>
        <taxon>Leptolyngbyaceae</taxon>
        <taxon>Stenomitos</taxon>
    </lineage>
</organism>
<dbReference type="InterPro" id="IPR050297">
    <property type="entry name" value="LipidA_mod_glycosyltrf_83"/>
</dbReference>
<evidence type="ECO:0000256" key="8">
    <source>
        <dbReference type="SAM" id="Phobius"/>
    </source>
</evidence>
<keyword evidence="3" id="KW-0328">Glycosyltransferase</keyword>
<keyword evidence="11" id="KW-1185">Reference proteome</keyword>
<feature type="transmembrane region" description="Helical" evidence="8">
    <location>
        <begin position="416"/>
        <end position="434"/>
    </location>
</feature>
<dbReference type="PANTHER" id="PTHR33908">
    <property type="entry name" value="MANNOSYLTRANSFERASE YKCB-RELATED"/>
    <property type="match status" value="1"/>
</dbReference>
<evidence type="ECO:0000256" key="5">
    <source>
        <dbReference type="ARBA" id="ARBA00022692"/>
    </source>
</evidence>
<evidence type="ECO:0000259" key="9">
    <source>
        <dbReference type="Pfam" id="PF13231"/>
    </source>
</evidence>
<sequence>MLRKPLPWDHSSSALIGDRWIDRLWLLGLLLAAGVLYGVSLGDLPLRDWDEGTVAQVARDIWRSPPGSWVWLHPTIAGEPYLNKPPLVHWLMALAFRLGGVTESMARLPGAMLTAVSVPLLYGLGRELFARRTPAIFAALTYLTLLPVVRHGRLAMLDGAVLCFGLLLIFCVLRSRRDLRWGLGVGIAFGLLCLTKGIVALLLGAIAIAFMLWDTPRLLACGYVWSGVLLGSIPVLAWYWAQWQHYGQAFVSVSLWNQALDRVVVSVEGNRGAPWYYVLEILKYSLPWLVFFPQGYRLAWEHRNLSWAKLVLLWVTGYLLIISVMSTKLPWYVMPVYPAFALAVGAYLAEIWQLSDWVGTRLVNIHSVDAPSVSTTPAERRHYPIAWIILFSLVAIAGWIGSVYFSPMGSAPQAGLPLILGAVALTLTVATVLIMRRDSQFILVLFWGMYVSLLLFVTSPYWVWELDESYPVKPVATLVRENTPPNATVWTLYPYSRPSLNFYSDRRIVQSSASPIQLPVALQDYWQKDPQPYLLVEQATITQLALPSVQPVSSAADWVLLTRQPRSETGKANTRVDLPLK</sequence>
<keyword evidence="5 8" id="KW-0812">Transmembrane</keyword>
<dbReference type="Pfam" id="PF13231">
    <property type="entry name" value="PMT_2"/>
    <property type="match status" value="1"/>
</dbReference>
<evidence type="ECO:0000256" key="7">
    <source>
        <dbReference type="ARBA" id="ARBA00023136"/>
    </source>
</evidence>
<keyword evidence="6 8" id="KW-1133">Transmembrane helix</keyword>
<feature type="transmembrane region" description="Helical" evidence="8">
    <location>
        <begin position="20"/>
        <end position="39"/>
    </location>
</feature>
<feature type="transmembrane region" description="Helical" evidence="8">
    <location>
        <begin position="331"/>
        <end position="352"/>
    </location>
</feature>
<protein>
    <submittedName>
        <fullName evidence="10">Glycosyltransferase family 39 protein</fullName>
    </submittedName>
</protein>
<keyword evidence="2" id="KW-1003">Cell membrane</keyword>
<dbReference type="RefSeq" id="WP_190452933.1">
    <property type="nucleotide sequence ID" value="NZ_JAMPLM010000023.1"/>
</dbReference>
<evidence type="ECO:0000256" key="3">
    <source>
        <dbReference type="ARBA" id="ARBA00022676"/>
    </source>
</evidence>
<name>A0ABV0KPE4_9CYAN</name>
<feature type="transmembrane region" description="Helical" evidence="8">
    <location>
        <begin position="307"/>
        <end position="325"/>
    </location>
</feature>
<evidence type="ECO:0000256" key="4">
    <source>
        <dbReference type="ARBA" id="ARBA00022679"/>
    </source>
</evidence>
<feature type="transmembrane region" description="Helical" evidence="8">
    <location>
        <begin position="441"/>
        <end position="464"/>
    </location>
</feature>